<proteinExistence type="predicted"/>
<evidence type="ECO:0000256" key="1">
    <source>
        <dbReference type="SAM" id="MobiDB-lite"/>
    </source>
</evidence>
<keyword evidence="2" id="KW-0812">Transmembrane</keyword>
<feature type="transmembrane region" description="Helical" evidence="2">
    <location>
        <begin position="143"/>
        <end position="167"/>
    </location>
</feature>
<feature type="region of interest" description="Disordered" evidence="1">
    <location>
        <begin position="23"/>
        <end position="81"/>
    </location>
</feature>
<comment type="caution">
    <text evidence="3">The sequence shown here is derived from an EMBL/GenBank/DDBJ whole genome shotgun (WGS) entry which is preliminary data.</text>
</comment>
<dbReference type="AlphaFoldDB" id="A0A4Z2I9W6"/>
<evidence type="ECO:0000313" key="3">
    <source>
        <dbReference type="EMBL" id="TNN74192.1"/>
    </source>
</evidence>
<protein>
    <submittedName>
        <fullName evidence="3">Uncharacterized protein</fullName>
    </submittedName>
</protein>
<keyword evidence="2" id="KW-1133">Transmembrane helix</keyword>
<dbReference type="EMBL" id="SRLO01000117">
    <property type="protein sequence ID" value="TNN74192.1"/>
    <property type="molecule type" value="Genomic_DNA"/>
</dbReference>
<evidence type="ECO:0000256" key="2">
    <source>
        <dbReference type="SAM" id="Phobius"/>
    </source>
</evidence>
<name>A0A4Z2I9W6_9TELE</name>
<keyword evidence="2" id="KW-0472">Membrane</keyword>
<evidence type="ECO:0000313" key="4">
    <source>
        <dbReference type="Proteomes" id="UP000314294"/>
    </source>
</evidence>
<sequence length="390" mass="41537">MSAYSAEMLEACRTVTLKIELHEESGQQDSAEGPTSAFCPSPSTKRSSSCETPVRDSPTEQVSDWNCKRKSHGSPVGRSHTRLPLVSRHTTSVTAAAWLRVRALPDMACTATRRKPFTSPLSLTMATRWTRGTGYSRLAQRGILAFAGASAELSLIIIIIIIILLLLSPELRARVVQKDIIVQVLRLLPSTLPLRVSQLSNFRVGEGRGRGGVTHALAHACVENGVSGAARDMGTRSSLWAKAQSTGSTGVSAHGVLSLSARACTGRTGEGAVLVLDEVAAEDYILTTAGVDTTDPKRRSDDMMASVKDVSARITKFPALGAEEVFQTGHLLLQLTHQPVAGILVDHGVAADLFGAVCVSADMKGGVIKHVTQVLVRNTTLTNMDVLVLP</sequence>
<reference evidence="3 4" key="1">
    <citation type="submission" date="2019-03" db="EMBL/GenBank/DDBJ databases">
        <title>First draft genome of Liparis tanakae, snailfish: a comprehensive survey of snailfish specific genes.</title>
        <authorList>
            <person name="Kim W."/>
            <person name="Song I."/>
            <person name="Jeong J.-H."/>
            <person name="Kim D."/>
            <person name="Kim S."/>
            <person name="Ryu S."/>
            <person name="Song J.Y."/>
            <person name="Lee S.K."/>
        </authorList>
    </citation>
    <scope>NUCLEOTIDE SEQUENCE [LARGE SCALE GENOMIC DNA]</scope>
    <source>
        <tissue evidence="3">Muscle</tissue>
    </source>
</reference>
<accession>A0A4Z2I9W6</accession>
<keyword evidence="4" id="KW-1185">Reference proteome</keyword>
<dbReference type="Proteomes" id="UP000314294">
    <property type="component" value="Unassembled WGS sequence"/>
</dbReference>
<feature type="compositionally biased region" description="Polar residues" evidence="1">
    <location>
        <begin position="41"/>
        <end position="51"/>
    </location>
</feature>
<organism evidence="3 4">
    <name type="scientific">Liparis tanakae</name>
    <name type="common">Tanaka's snailfish</name>
    <dbReference type="NCBI Taxonomy" id="230148"/>
    <lineage>
        <taxon>Eukaryota</taxon>
        <taxon>Metazoa</taxon>
        <taxon>Chordata</taxon>
        <taxon>Craniata</taxon>
        <taxon>Vertebrata</taxon>
        <taxon>Euteleostomi</taxon>
        <taxon>Actinopterygii</taxon>
        <taxon>Neopterygii</taxon>
        <taxon>Teleostei</taxon>
        <taxon>Neoteleostei</taxon>
        <taxon>Acanthomorphata</taxon>
        <taxon>Eupercaria</taxon>
        <taxon>Perciformes</taxon>
        <taxon>Cottioidei</taxon>
        <taxon>Cottales</taxon>
        <taxon>Liparidae</taxon>
        <taxon>Liparis</taxon>
    </lineage>
</organism>
<gene>
    <name evidence="3" type="ORF">EYF80_015637</name>
</gene>